<evidence type="ECO:0000256" key="1">
    <source>
        <dbReference type="SAM" id="Coils"/>
    </source>
</evidence>
<dbReference type="CDD" id="cd21037">
    <property type="entry name" value="MLKL_NTD"/>
    <property type="match status" value="1"/>
</dbReference>
<dbReference type="EMBL" id="CAJVPV010040311">
    <property type="protein sequence ID" value="CAG8760047.1"/>
    <property type="molecule type" value="Genomic_DNA"/>
</dbReference>
<gene>
    <name evidence="3" type="ORF">AMORRO_LOCUS15846</name>
</gene>
<sequence length="323" mass="37263">MPTDDGKEEREEGESFTIDYVENTLHLINAAGEAVQPFLPLITCVTGIINEIVYVYDNAKYNLKICNSLMDRVNAAEAAIKTLKRRKTENEKNFQNEGYYKTFLRFIDILKRIRNFIKDVSTLQSYKRVFNANTIRKKFEELINEFEVTMRDLHFAMAVTNEDQRKLDQQGLESDIAEMMNFLEKIEGNIIDQNKAINTVIQEVKIIKNQLDTSTIPDNIKKMKSHEIKPSELQDPPHGKSDDARGRVTKKIYKVHDVACKIVAISDDDNRSQAELARYQAQLAILRKLRDSPNILKFYGISKISRSQVIVLEWAELGSLREL</sequence>
<keyword evidence="4" id="KW-1185">Reference proteome</keyword>
<dbReference type="InterPro" id="IPR036537">
    <property type="entry name" value="Adaptor_Cbl_N_dom_sf"/>
</dbReference>
<dbReference type="Proteomes" id="UP000789342">
    <property type="component" value="Unassembled WGS sequence"/>
</dbReference>
<keyword evidence="1" id="KW-0175">Coiled coil</keyword>
<proteinExistence type="predicted"/>
<reference evidence="3" key="1">
    <citation type="submission" date="2021-06" db="EMBL/GenBank/DDBJ databases">
        <authorList>
            <person name="Kallberg Y."/>
            <person name="Tangrot J."/>
            <person name="Rosling A."/>
        </authorList>
    </citation>
    <scope>NUCLEOTIDE SEQUENCE</scope>
    <source>
        <strain evidence="3">CL551</strain>
    </source>
</reference>
<dbReference type="Gene3D" id="1.10.510.10">
    <property type="entry name" value="Transferase(Phosphotransferase) domain 1"/>
    <property type="match status" value="1"/>
</dbReference>
<dbReference type="SUPFAM" id="SSF56112">
    <property type="entry name" value="Protein kinase-like (PK-like)"/>
    <property type="match status" value="1"/>
</dbReference>
<evidence type="ECO:0000313" key="3">
    <source>
        <dbReference type="EMBL" id="CAG8760047.1"/>
    </source>
</evidence>
<dbReference type="GO" id="GO:0007166">
    <property type="term" value="P:cell surface receptor signaling pathway"/>
    <property type="evidence" value="ECO:0007669"/>
    <property type="project" value="InterPro"/>
</dbReference>
<name>A0A9N9NQ88_9GLOM</name>
<dbReference type="InterPro" id="IPR011009">
    <property type="entry name" value="Kinase-like_dom_sf"/>
</dbReference>
<organism evidence="3 4">
    <name type="scientific">Acaulospora morrowiae</name>
    <dbReference type="NCBI Taxonomy" id="94023"/>
    <lineage>
        <taxon>Eukaryota</taxon>
        <taxon>Fungi</taxon>
        <taxon>Fungi incertae sedis</taxon>
        <taxon>Mucoromycota</taxon>
        <taxon>Glomeromycotina</taxon>
        <taxon>Glomeromycetes</taxon>
        <taxon>Diversisporales</taxon>
        <taxon>Acaulosporaceae</taxon>
        <taxon>Acaulospora</taxon>
    </lineage>
</organism>
<feature type="region of interest" description="Disordered" evidence="2">
    <location>
        <begin position="225"/>
        <end position="244"/>
    </location>
</feature>
<feature type="coiled-coil region" evidence="1">
    <location>
        <begin position="66"/>
        <end position="93"/>
    </location>
</feature>
<comment type="caution">
    <text evidence="3">The sequence shown here is derived from an EMBL/GenBank/DDBJ whole genome shotgun (WGS) entry which is preliminary data.</text>
</comment>
<evidence type="ECO:0000313" key="4">
    <source>
        <dbReference type="Proteomes" id="UP000789342"/>
    </source>
</evidence>
<evidence type="ECO:0000256" key="2">
    <source>
        <dbReference type="SAM" id="MobiDB-lite"/>
    </source>
</evidence>
<protein>
    <submittedName>
        <fullName evidence="3">11344_t:CDS:1</fullName>
    </submittedName>
</protein>
<accession>A0A9N9NQ88</accession>
<dbReference type="OrthoDB" id="2314769at2759"/>
<dbReference type="Gene3D" id="1.20.930.20">
    <property type="entry name" value="Adaptor protein Cbl, N-terminal domain"/>
    <property type="match status" value="1"/>
</dbReference>
<feature type="non-terminal residue" evidence="3">
    <location>
        <position position="323"/>
    </location>
</feature>
<dbReference type="AlphaFoldDB" id="A0A9N9NQ88"/>
<dbReference type="InterPro" id="IPR059179">
    <property type="entry name" value="MLKL-like_MCAfunc"/>
</dbReference>